<feature type="domain" description="Peptidase M48" evidence="7">
    <location>
        <begin position="175"/>
        <end position="345"/>
    </location>
</feature>
<evidence type="ECO:0000256" key="2">
    <source>
        <dbReference type="ARBA" id="ARBA00022723"/>
    </source>
</evidence>
<comment type="cofactor">
    <cofactor evidence="6">
        <name>Zn(2+)</name>
        <dbReference type="ChEBI" id="CHEBI:29105"/>
    </cofactor>
    <text evidence="6">Binds 1 zinc ion per subunit.</text>
</comment>
<evidence type="ECO:0000256" key="6">
    <source>
        <dbReference type="RuleBase" id="RU003983"/>
    </source>
</evidence>
<dbReference type="GO" id="GO:0016020">
    <property type="term" value="C:membrane"/>
    <property type="evidence" value="ECO:0007669"/>
    <property type="project" value="TreeGrafter"/>
</dbReference>
<dbReference type="PANTHER" id="PTHR22726">
    <property type="entry name" value="METALLOENDOPEPTIDASE OMA1"/>
    <property type="match status" value="1"/>
</dbReference>
<accession>A0A248JRL3</accession>
<keyword evidence="2" id="KW-0479">Metal-binding</keyword>
<dbReference type="InterPro" id="IPR051156">
    <property type="entry name" value="Mito/Outer_Membr_Metalloprot"/>
</dbReference>
<name>A0A248JRL3_9PROT</name>
<evidence type="ECO:0000313" key="9">
    <source>
        <dbReference type="EMBL" id="ASG21160.1"/>
    </source>
</evidence>
<keyword evidence="3 6" id="KW-0378">Hydrolase</keyword>
<keyword evidence="10" id="KW-1185">Reference proteome</keyword>
<dbReference type="EMBL" id="CP022110">
    <property type="protein sequence ID" value="ASG21160.1"/>
    <property type="molecule type" value="Genomic_DNA"/>
</dbReference>
<sequence>MTADAPHATGTGRLYRAGLSRAETVTVRAGPQGLVLSGTDGDEARTVPRHTLTIVPPIGGDCWRFDFANGDTLEVIGGGPLAAALGHKPGLLSRLEGSWHLALASVPVLLGLGAATWYWGVPKAADLAAAHTPPWVERKLTDAGLALIFRDEKERTTVDPVRQQRLTSILADMVGAQDGEAYRLHFLNSPLIGPNAFALPGGDIIVTDQLLKILDDEEVAAVLAHEVGHVRHRHGLRLALRASGLSVLAAVAVGDASTAGHFLVGAPVLLLNLRFTREFEAEADADALAWLSRDPGSHGPPRSPCAFARALRKIVNSPEVKQAAAIAGHIPSWLATHPMTEERLRPFDAACPAKI</sequence>
<evidence type="ECO:0000259" key="8">
    <source>
        <dbReference type="Pfam" id="PF23368"/>
    </source>
</evidence>
<dbReference type="CDD" id="cd07332">
    <property type="entry name" value="M48C_Oma1_like"/>
    <property type="match status" value="1"/>
</dbReference>
<proteinExistence type="inferred from homology"/>
<keyword evidence="5 6" id="KW-0482">Metalloprotease</keyword>
<dbReference type="Pfam" id="PF01435">
    <property type="entry name" value="Peptidase_M48"/>
    <property type="match status" value="1"/>
</dbReference>
<dbReference type="GO" id="GO:0046872">
    <property type="term" value="F:metal ion binding"/>
    <property type="evidence" value="ECO:0007669"/>
    <property type="project" value="UniProtKB-KW"/>
</dbReference>
<evidence type="ECO:0000256" key="3">
    <source>
        <dbReference type="ARBA" id="ARBA00022801"/>
    </source>
</evidence>
<dbReference type="KEGG" id="nao:Y958_10225"/>
<dbReference type="InterPro" id="IPR055518">
    <property type="entry name" value="DUF7092"/>
</dbReference>
<dbReference type="RefSeq" id="WP_088871900.1">
    <property type="nucleotide sequence ID" value="NZ_CP022110.1"/>
</dbReference>
<dbReference type="AlphaFoldDB" id="A0A248JRL3"/>
<reference evidence="9 10" key="1">
    <citation type="submission" date="2017-06" db="EMBL/GenBank/DDBJ databases">
        <title>Complete genome sequence of Nitrospirillum amazonense strain CBAmC, an endophytic nitrogen-fixing and plant growth-promoting bacterium, isolated from sugarcane.</title>
        <authorList>
            <person name="Schwab S."/>
            <person name="dos Santos Teixeira K.R."/>
            <person name="Simoes Araujo J.L."/>
            <person name="Soares Vidal M."/>
            <person name="Borges de Freitas H.R."/>
            <person name="Rivello Crivelaro A.L."/>
            <person name="Bueno de Camargo Nunes A."/>
            <person name="dos Santos C.M."/>
            <person name="Palmeira da Silva Rosa D."/>
            <person name="da Silva Padilha D."/>
            <person name="da Silva E."/>
            <person name="Araujo Terra L."/>
            <person name="Soares Mendes V."/>
            <person name="Farinelli L."/>
            <person name="Magalhaes Cruz L."/>
            <person name="Baldani J.I."/>
        </authorList>
    </citation>
    <scope>NUCLEOTIDE SEQUENCE [LARGE SCALE GENOMIC DNA]</scope>
    <source>
        <strain evidence="9 10">CBAmC</strain>
    </source>
</reference>
<protein>
    <submittedName>
        <fullName evidence="9">Uncharacterized protein</fullName>
    </submittedName>
</protein>
<gene>
    <name evidence="9" type="ORF">Y958_10225</name>
</gene>
<dbReference type="GO" id="GO:0004222">
    <property type="term" value="F:metalloendopeptidase activity"/>
    <property type="evidence" value="ECO:0007669"/>
    <property type="project" value="InterPro"/>
</dbReference>
<feature type="domain" description="DUF7092" evidence="8">
    <location>
        <begin position="11"/>
        <end position="85"/>
    </location>
</feature>
<evidence type="ECO:0000256" key="1">
    <source>
        <dbReference type="ARBA" id="ARBA00022670"/>
    </source>
</evidence>
<evidence type="ECO:0000313" key="10">
    <source>
        <dbReference type="Proteomes" id="UP000197153"/>
    </source>
</evidence>
<keyword evidence="1 6" id="KW-0645">Protease</keyword>
<dbReference type="GO" id="GO:0051603">
    <property type="term" value="P:proteolysis involved in protein catabolic process"/>
    <property type="evidence" value="ECO:0007669"/>
    <property type="project" value="TreeGrafter"/>
</dbReference>
<dbReference type="InterPro" id="IPR001915">
    <property type="entry name" value="Peptidase_M48"/>
</dbReference>
<dbReference type="Proteomes" id="UP000197153">
    <property type="component" value="Chromosome 1"/>
</dbReference>
<comment type="similarity">
    <text evidence="6">Belongs to the peptidase M48 family.</text>
</comment>
<evidence type="ECO:0000259" key="7">
    <source>
        <dbReference type="Pfam" id="PF01435"/>
    </source>
</evidence>
<evidence type="ECO:0000256" key="4">
    <source>
        <dbReference type="ARBA" id="ARBA00022833"/>
    </source>
</evidence>
<dbReference type="Gene3D" id="3.30.2010.10">
    <property type="entry name" value="Metalloproteases ('zincins'), catalytic domain"/>
    <property type="match status" value="1"/>
</dbReference>
<evidence type="ECO:0000256" key="5">
    <source>
        <dbReference type="ARBA" id="ARBA00023049"/>
    </source>
</evidence>
<keyword evidence="4 6" id="KW-0862">Zinc</keyword>
<organism evidence="9 10">
    <name type="scientific">Nitrospirillum viridazoti CBAmc</name>
    <dbReference type="NCBI Taxonomy" id="1441467"/>
    <lineage>
        <taxon>Bacteria</taxon>
        <taxon>Pseudomonadati</taxon>
        <taxon>Pseudomonadota</taxon>
        <taxon>Alphaproteobacteria</taxon>
        <taxon>Rhodospirillales</taxon>
        <taxon>Azospirillaceae</taxon>
        <taxon>Nitrospirillum</taxon>
        <taxon>Nitrospirillum viridazoti</taxon>
    </lineage>
</organism>
<dbReference type="Pfam" id="PF23368">
    <property type="entry name" value="DUF7092"/>
    <property type="match status" value="1"/>
</dbReference>
<dbReference type="PANTHER" id="PTHR22726:SF1">
    <property type="entry name" value="METALLOENDOPEPTIDASE OMA1, MITOCHONDRIAL"/>
    <property type="match status" value="1"/>
</dbReference>